<comment type="similarity">
    <text evidence="1">Belongs to the short-chain dehydrogenases/reductases (SDR) family.</text>
</comment>
<dbReference type="PRINTS" id="PR00081">
    <property type="entry name" value="GDHRDH"/>
</dbReference>
<reference evidence="4" key="2">
    <citation type="journal article" date="2023" name="IMA Fungus">
        <title>Comparative genomic study of the Penicillium genus elucidates a diverse pangenome and 15 lateral gene transfer events.</title>
        <authorList>
            <person name="Petersen C."/>
            <person name="Sorensen T."/>
            <person name="Nielsen M.R."/>
            <person name="Sondergaard T.E."/>
            <person name="Sorensen J.L."/>
            <person name="Fitzpatrick D.A."/>
            <person name="Frisvad J.C."/>
            <person name="Nielsen K.L."/>
        </authorList>
    </citation>
    <scope>NUCLEOTIDE SEQUENCE</scope>
    <source>
        <strain evidence="4">IBT 15544</strain>
    </source>
</reference>
<gene>
    <name evidence="4" type="ORF">N7498_005058</name>
</gene>
<comment type="caution">
    <text evidence="4">The sequence shown here is derived from an EMBL/GenBank/DDBJ whole genome shotgun (WGS) entry which is preliminary data.</text>
</comment>
<dbReference type="Pfam" id="PF00106">
    <property type="entry name" value="adh_short"/>
    <property type="match status" value="1"/>
</dbReference>
<dbReference type="SUPFAM" id="SSF51735">
    <property type="entry name" value="NAD(P)-binding Rossmann-fold domains"/>
    <property type="match status" value="1"/>
</dbReference>
<evidence type="ECO:0000256" key="3">
    <source>
        <dbReference type="ARBA" id="ARBA00023002"/>
    </source>
</evidence>
<proteinExistence type="inferred from homology"/>
<evidence type="ECO:0008006" key="6">
    <source>
        <dbReference type="Google" id="ProtNLM"/>
    </source>
</evidence>
<organism evidence="4 5">
    <name type="scientific">Penicillium cinerascens</name>
    <dbReference type="NCBI Taxonomy" id="70096"/>
    <lineage>
        <taxon>Eukaryota</taxon>
        <taxon>Fungi</taxon>
        <taxon>Dikarya</taxon>
        <taxon>Ascomycota</taxon>
        <taxon>Pezizomycotina</taxon>
        <taxon>Eurotiomycetes</taxon>
        <taxon>Eurotiomycetidae</taxon>
        <taxon>Eurotiales</taxon>
        <taxon>Aspergillaceae</taxon>
        <taxon>Penicillium</taxon>
    </lineage>
</organism>
<dbReference type="Proteomes" id="UP001150904">
    <property type="component" value="Unassembled WGS sequence"/>
</dbReference>
<reference evidence="4" key="1">
    <citation type="submission" date="2022-12" db="EMBL/GenBank/DDBJ databases">
        <authorList>
            <person name="Petersen C."/>
        </authorList>
    </citation>
    <scope>NUCLEOTIDE SEQUENCE</scope>
    <source>
        <strain evidence="4">IBT 15544</strain>
    </source>
</reference>
<evidence type="ECO:0000313" key="5">
    <source>
        <dbReference type="Proteomes" id="UP001150904"/>
    </source>
</evidence>
<dbReference type="EMBL" id="JAPQKR010000012">
    <property type="protein sequence ID" value="KAJ5204179.1"/>
    <property type="molecule type" value="Genomic_DNA"/>
</dbReference>
<dbReference type="Gene3D" id="3.40.50.720">
    <property type="entry name" value="NAD(P)-binding Rossmann-like Domain"/>
    <property type="match status" value="1"/>
</dbReference>
<evidence type="ECO:0000313" key="4">
    <source>
        <dbReference type="EMBL" id="KAJ5204179.1"/>
    </source>
</evidence>
<keyword evidence="3" id="KW-0560">Oxidoreductase</keyword>
<evidence type="ECO:0000256" key="2">
    <source>
        <dbReference type="ARBA" id="ARBA00022857"/>
    </source>
</evidence>
<dbReference type="OrthoDB" id="191139at2759"/>
<dbReference type="RefSeq" id="XP_058308658.1">
    <property type="nucleotide sequence ID" value="XM_058452120.1"/>
</dbReference>
<name>A0A9W9MMP8_9EURO</name>
<dbReference type="PANTHER" id="PTHR24320">
    <property type="entry name" value="RETINOL DEHYDROGENASE"/>
    <property type="match status" value="1"/>
</dbReference>
<dbReference type="InterPro" id="IPR036291">
    <property type="entry name" value="NAD(P)-bd_dom_sf"/>
</dbReference>
<keyword evidence="5" id="KW-1185">Reference proteome</keyword>
<dbReference type="PANTHER" id="PTHR24320:SF283">
    <property type="entry name" value="RETINOL DEHYDROGENASE 11"/>
    <property type="match status" value="1"/>
</dbReference>
<sequence>MPALYNTTTTATELVSNYAPLIKGKTILATGVTPGTLGGFYVQTIASAKPANLILAGRNSTKLEQCAQAITASNPEVKTCILQVDFSSLTSVRDAAKQVNSWDDIPVIDVLVNNAGIMAVEYKVSEDGVESQFATNHLGPFLFTNLVMGKVLKSDAPRVVMVTSDGHRLSPVRFCDYNFDGGKTYNKWFAYGQSKTANMLMALSLANKLGVRHGLQAFSLHPGVIITTGLGTHLDWENTDMEGLLSTDRMLGNAEGWKKGFSPKTLDQGVATHVYASFDPSIKSNNGAYLIDSHVADPLEDTVKAWAISSFEAERLWKLSESLVGQSFPY</sequence>
<evidence type="ECO:0000256" key="1">
    <source>
        <dbReference type="ARBA" id="ARBA00006484"/>
    </source>
</evidence>
<accession>A0A9W9MMP8</accession>
<dbReference type="GeneID" id="83179421"/>
<dbReference type="AlphaFoldDB" id="A0A9W9MMP8"/>
<dbReference type="GO" id="GO:0016491">
    <property type="term" value="F:oxidoreductase activity"/>
    <property type="evidence" value="ECO:0007669"/>
    <property type="project" value="UniProtKB-KW"/>
</dbReference>
<keyword evidence="2" id="KW-0521">NADP</keyword>
<protein>
    <recommendedName>
        <fullName evidence="6">Short-chain dehydrogenase</fullName>
    </recommendedName>
</protein>
<dbReference type="InterPro" id="IPR002347">
    <property type="entry name" value="SDR_fam"/>
</dbReference>